<feature type="compositionally biased region" description="Basic residues" evidence="1">
    <location>
        <begin position="145"/>
        <end position="158"/>
    </location>
</feature>
<dbReference type="EMBL" id="OX459124">
    <property type="protein sequence ID" value="CAI9114313.1"/>
    <property type="molecule type" value="Genomic_DNA"/>
</dbReference>
<evidence type="ECO:0000313" key="4">
    <source>
        <dbReference type="Proteomes" id="UP001161247"/>
    </source>
</evidence>
<proteinExistence type="predicted"/>
<evidence type="ECO:0000256" key="2">
    <source>
        <dbReference type="SAM" id="Phobius"/>
    </source>
</evidence>
<keyword evidence="2" id="KW-1133">Transmembrane helix</keyword>
<keyword evidence="2" id="KW-0472">Membrane</keyword>
<dbReference type="Proteomes" id="UP001161247">
    <property type="component" value="Chromosome 7"/>
</dbReference>
<evidence type="ECO:0000256" key="1">
    <source>
        <dbReference type="SAM" id="MobiDB-lite"/>
    </source>
</evidence>
<organism evidence="3 4">
    <name type="scientific">Oldenlandia corymbosa var. corymbosa</name>
    <dbReference type="NCBI Taxonomy" id="529605"/>
    <lineage>
        <taxon>Eukaryota</taxon>
        <taxon>Viridiplantae</taxon>
        <taxon>Streptophyta</taxon>
        <taxon>Embryophyta</taxon>
        <taxon>Tracheophyta</taxon>
        <taxon>Spermatophyta</taxon>
        <taxon>Magnoliopsida</taxon>
        <taxon>eudicotyledons</taxon>
        <taxon>Gunneridae</taxon>
        <taxon>Pentapetalae</taxon>
        <taxon>asterids</taxon>
        <taxon>lamiids</taxon>
        <taxon>Gentianales</taxon>
        <taxon>Rubiaceae</taxon>
        <taxon>Rubioideae</taxon>
        <taxon>Spermacoceae</taxon>
        <taxon>Hedyotis-Oldenlandia complex</taxon>
        <taxon>Oldenlandia</taxon>
    </lineage>
</organism>
<dbReference type="AlphaFoldDB" id="A0AAV1E5W8"/>
<gene>
    <name evidence="3" type="ORF">OLC1_LOCUS21110</name>
</gene>
<feature type="transmembrane region" description="Helical" evidence="2">
    <location>
        <begin position="20"/>
        <end position="47"/>
    </location>
</feature>
<accession>A0AAV1E5W8</accession>
<keyword evidence="4" id="KW-1185">Reference proteome</keyword>
<evidence type="ECO:0000313" key="3">
    <source>
        <dbReference type="EMBL" id="CAI9114313.1"/>
    </source>
</evidence>
<sequence length="348" mass="39455">MPPFLPFSDYYYHYQYQTTTAMLVFLVLIAAFTVSLSFLSVIVFSLYSRKFRYATTKSPGPKQLQKVTENDPLPYILKAAAAAADSDEKAQLGHDGSKAATEMTRSIVLEVLPSDSPKCGELFKDEGADKIGSVLLDGDEEEEKKKKKKKQKRAKKKRPDPNTGGGEMAVEKKKKEELLCLFPFTTSSSAIQRKIKNQYDQLVKSHDSTGLTLVQVGQFVNCLVGAKKELQHRSEVIQRKFTIAKALLLKADRSSFDRLRKQIYKLELEQKRLEEDAFVYNWLQQQLKLSPAYKKILEIGASMETTHKVGAEVESSDNDFADISFEELLAQEKKDVFWQRNGKITRSS</sequence>
<name>A0AAV1E5W8_OLDCO</name>
<protein>
    <submittedName>
        <fullName evidence="3">OLC1v1015011C3</fullName>
    </submittedName>
</protein>
<feature type="region of interest" description="Disordered" evidence="1">
    <location>
        <begin position="139"/>
        <end position="169"/>
    </location>
</feature>
<dbReference type="PANTHER" id="PTHR35991">
    <property type="entry name" value="CA-RESPONSIVE PROTEIN"/>
    <property type="match status" value="1"/>
</dbReference>
<keyword evidence="2" id="KW-0812">Transmembrane</keyword>
<dbReference type="PANTHER" id="PTHR35991:SF1">
    <property type="entry name" value="CA-RESPONSIVE PROTEIN"/>
    <property type="match status" value="1"/>
</dbReference>
<reference evidence="3" key="1">
    <citation type="submission" date="2023-03" db="EMBL/GenBank/DDBJ databases">
        <authorList>
            <person name="Julca I."/>
        </authorList>
    </citation>
    <scope>NUCLEOTIDE SEQUENCE</scope>
</reference>